<evidence type="ECO:0000313" key="2">
    <source>
        <dbReference type="EMBL" id="PKU93767.1"/>
    </source>
</evidence>
<dbReference type="GO" id="GO:0000150">
    <property type="term" value="F:DNA strand exchange activity"/>
    <property type="evidence" value="ECO:0007669"/>
    <property type="project" value="InterPro"/>
</dbReference>
<dbReference type="Gene3D" id="1.10.287.2170">
    <property type="match status" value="1"/>
</dbReference>
<dbReference type="PANTHER" id="PTHR36172:SF1">
    <property type="entry name" value="RESOLVASE-RELATED"/>
    <property type="match status" value="1"/>
</dbReference>
<evidence type="ECO:0000313" key="3">
    <source>
        <dbReference type="EMBL" id="RYQ36638.1"/>
    </source>
</evidence>
<dbReference type="SMART" id="SM00857">
    <property type="entry name" value="Resolvase"/>
    <property type="match status" value="1"/>
</dbReference>
<dbReference type="Proteomes" id="UP000233722">
    <property type="component" value="Unassembled WGS sequence"/>
</dbReference>
<dbReference type="EMBL" id="PCHA01000032">
    <property type="protein sequence ID" value="PKU93767.1"/>
    <property type="molecule type" value="Genomic_DNA"/>
</dbReference>
<sequence>MKLSEYASKHGIQYRAAWNRFKAGKIPGAWQDESGTIVIPDKNTSRLNDAAVYARVSDPAKRKTQLPHQQHRVEEWAQANGYRVVESVAEVGSGVDDKRRKLTALLKREDWGTLIVEHKDRLTRFGFEWFRLFIEQSGRRLVVINETKEERADLIADFVAIIYSFSARLYGQRRTKRVKEFSRMVSEDGDEIAER</sequence>
<reference evidence="2 5" key="1">
    <citation type="submission" date="2017-10" db="EMBL/GenBank/DDBJ databases">
        <title>Bifidobacterium genomics.</title>
        <authorList>
            <person name="Lugli G.A."/>
            <person name="Milani C."/>
            <person name="Mancabelli L."/>
        </authorList>
    </citation>
    <scope>NUCLEOTIDE SEQUENCE [LARGE SCALE GENOMIC DNA]</scope>
    <source>
        <strain evidence="2 5">1747B</strain>
    </source>
</reference>
<dbReference type="InterPro" id="IPR006119">
    <property type="entry name" value="Resolv_N"/>
</dbReference>
<evidence type="ECO:0000313" key="4">
    <source>
        <dbReference type="EMBL" id="RYQ65841.1"/>
    </source>
</evidence>
<feature type="domain" description="Resolvase/invertase-type recombinase catalytic" evidence="1">
    <location>
        <begin position="50"/>
        <end position="191"/>
    </location>
</feature>
<organism evidence="2 5">
    <name type="scientific">Bifidobacterium pseudolongum subsp. globosum</name>
    <dbReference type="NCBI Taxonomy" id="1690"/>
    <lineage>
        <taxon>Bacteria</taxon>
        <taxon>Bacillati</taxon>
        <taxon>Actinomycetota</taxon>
        <taxon>Actinomycetes</taxon>
        <taxon>Bifidobacteriales</taxon>
        <taxon>Bifidobacteriaceae</taxon>
        <taxon>Bifidobacterium</taxon>
    </lineage>
</organism>
<dbReference type="NCBIfam" id="NF033518">
    <property type="entry name" value="transpos_IS607"/>
    <property type="match status" value="1"/>
</dbReference>
<dbReference type="Proteomes" id="UP000293208">
    <property type="component" value="Unassembled WGS sequence"/>
</dbReference>
<dbReference type="EMBL" id="SBKU01000016">
    <property type="protein sequence ID" value="RYQ65841.1"/>
    <property type="molecule type" value="Genomic_DNA"/>
</dbReference>
<proteinExistence type="predicted"/>
<dbReference type="InterPro" id="IPR048046">
    <property type="entry name" value="Transpos_IS607"/>
</dbReference>
<protein>
    <submittedName>
        <fullName evidence="3">Acetyltransferase, GNAT family</fullName>
    </submittedName>
    <submittedName>
        <fullName evidence="2">GNAT family acetyltransferase</fullName>
    </submittedName>
</protein>
<keyword evidence="2" id="KW-0808">Transferase</keyword>
<evidence type="ECO:0000313" key="5">
    <source>
        <dbReference type="Proteomes" id="UP000233722"/>
    </source>
</evidence>
<dbReference type="GO" id="GO:0016740">
    <property type="term" value="F:transferase activity"/>
    <property type="evidence" value="ECO:0007669"/>
    <property type="project" value="UniProtKB-KW"/>
</dbReference>
<dbReference type="Pfam" id="PF00239">
    <property type="entry name" value="Resolvase"/>
    <property type="match status" value="1"/>
</dbReference>
<dbReference type="PANTHER" id="PTHR36172">
    <property type="match status" value="1"/>
</dbReference>
<name>A0A2N3QPZ2_9BIFI</name>
<accession>A0A2N3QPZ2</accession>
<dbReference type="GO" id="GO:0003677">
    <property type="term" value="F:DNA binding"/>
    <property type="evidence" value="ECO:0007669"/>
    <property type="project" value="InterPro"/>
</dbReference>
<dbReference type="SUPFAM" id="SSF53041">
    <property type="entry name" value="Resolvase-like"/>
    <property type="match status" value="1"/>
</dbReference>
<evidence type="ECO:0000313" key="7">
    <source>
        <dbReference type="Proteomes" id="UP000293268"/>
    </source>
</evidence>
<evidence type="ECO:0000313" key="6">
    <source>
        <dbReference type="Proteomes" id="UP000293208"/>
    </source>
</evidence>
<evidence type="ECO:0000259" key="1">
    <source>
        <dbReference type="SMART" id="SM00857"/>
    </source>
</evidence>
<dbReference type="EMBL" id="RYUY01000014">
    <property type="protein sequence ID" value="RYQ36638.1"/>
    <property type="molecule type" value="Genomic_DNA"/>
</dbReference>
<dbReference type="Gene3D" id="3.40.50.1390">
    <property type="entry name" value="Resolvase, N-terminal catalytic domain"/>
    <property type="match status" value="1"/>
</dbReference>
<dbReference type="AlphaFoldDB" id="A0A2N3QPZ2"/>
<dbReference type="RefSeq" id="WP_101430995.1">
    <property type="nucleotide sequence ID" value="NZ_PCHA01000032.1"/>
</dbReference>
<gene>
    <name evidence="2" type="ORF">CQR45_1549</name>
    <name evidence="3" type="ORF">PG2001B_1626</name>
    <name evidence="4" type="ORF">PG2072B_1593</name>
</gene>
<dbReference type="InterPro" id="IPR051491">
    <property type="entry name" value="Recombinase/Transposase-rel"/>
</dbReference>
<dbReference type="InterPro" id="IPR036162">
    <property type="entry name" value="Resolvase-like_N_sf"/>
</dbReference>
<reference evidence="3 6" key="2">
    <citation type="submission" date="2018-12" db="EMBL/GenBank/DDBJ databases">
        <title>Unveiling genomic diversity among members of the Bifidobacterium pseudolongum species, a widely distributed gut commensal of the animal kingdom.</title>
        <authorList>
            <person name="Lugli G.A."/>
            <person name="Duranti S."/>
            <person name="Albert K."/>
            <person name="Mancabelli L."/>
            <person name="Napoli S."/>
            <person name="Viappiani A."/>
            <person name="Anzalone R."/>
            <person name="Longhi G."/>
            <person name="Milani C."/>
            <person name="Turroni F."/>
            <person name="Alessandri G."/>
            <person name="Sela D.A."/>
            <person name="Van Sinderen D."/>
            <person name="Ventura M."/>
        </authorList>
    </citation>
    <scope>NUCLEOTIDE SEQUENCE [LARGE SCALE GENOMIC DNA]</scope>
    <source>
        <strain evidence="3 6">2001B</strain>
        <strain evidence="4 7">2072B</strain>
    </source>
</reference>
<comment type="caution">
    <text evidence="2">The sequence shown here is derived from an EMBL/GenBank/DDBJ whole genome shotgun (WGS) entry which is preliminary data.</text>
</comment>
<dbReference type="Proteomes" id="UP000293268">
    <property type="component" value="Unassembled WGS sequence"/>
</dbReference>